<dbReference type="EMBL" id="BAAANE010000004">
    <property type="protein sequence ID" value="GAA1635551.1"/>
    <property type="molecule type" value="Genomic_DNA"/>
</dbReference>
<keyword evidence="2" id="KW-1185">Reference proteome</keyword>
<name>A0ABP4R8W4_9ACTN</name>
<comment type="caution">
    <text evidence="1">The sequence shown here is derived from an EMBL/GenBank/DDBJ whole genome shotgun (WGS) entry which is preliminary data.</text>
</comment>
<reference evidence="2" key="1">
    <citation type="journal article" date="2019" name="Int. J. Syst. Evol. Microbiol.">
        <title>The Global Catalogue of Microorganisms (GCM) 10K type strain sequencing project: providing services to taxonomists for standard genome sequencing and annotation.</title>
        <authorList>
            <consortium name="The Broad Institute Genomics Platform"/>
            <consortium name="The Broad Institute Genome Sequencing Center for Infectious Disease"/>
            <person name="Wu L."/>
            <person name="Ma J."/>
        </authorList>
    </citation>
    <scope>NUCLEOTIDE SEQUENCE [LARGE SCALE GENOMIC DNA]</scope>
    <source>
        <strain evidence="2">JCM 14306</strain>
    </source>
</reference>
<gene>
    <name evidence="1" type="ORF">GCM10009744_25570</name>
</gene>
<evidence type="ECO:0000313" key="1">
    <source>
        <dbReference type="EMBL" id="GAA1635551.1"/>
    </source>
</evidence>
<evidence type="ECO:0000313" key="2">
    <source>
        <dbReference type="Proteomes" id="UP001501319"/>
    </source>
</evidence>
<accession>A0ABP4R8W4</accession>
<organism evidence="1 2">
    <name type="scientific">Kribbella alba</name>
    <dbReference type="NCBI Taxonomy" id="190197"/>
    <lineage>
        <taxon>Bacteria</taxon>
        <taxon>Bacillati</taxon>
        <taxon>Actinomycetota</taxon>
        <taxon>Actinomycetes</taxon>
        <taxon>Propionibacteriales</taxon>
        <taxon>Kribbellaceae</taxon>
        <taxon>Kribbella</taxon>
    </lineage>
</organism>
<protein>
    <submittedName>
        <fullName evidence="1">Uncharacterized protein</fullName>
    </submittedName>
</protein>
<proteinExistence type="predicted"/>
<sequence>MTIKEASSTTYLKGTSSASASAVTKGETVLVLGTTSGTTITATQVTVEPNDGGGTAASTAAGVVPFTRGAPSAAKSVGQVPTNYTEGSGTIQSGTIANKATEAALAAYPGGVVDRVVKLSNGEYEVHYIGVNWPHHIFVSQDYTVLGAS</sequence>
<dbReference type="Proteomes" id="UP001501319">
    <property type="component" value="Unassembled WGS sequence"/>
</dbReference>